<sequence>MQALVGPIPPRKQYVSKYQSRSLVPTKPMKVHQGVRDVGVESWPAHASSPDNLGTSFMLTKDKHMVVLHNPAALTTSKTSKPKFLDYLETFLRDELKYLGVTEVKPSELRLQAFRQVFEHLIEDFKTYRPLLSTIKNEYEMMLSAQREEIRRLEPLRQMLVTVAEESDQRIMELREEEKQDMLELKRENEALQRKIESMRNDQVSLEVQVEKLREELAIEYMRYRKAREDEMKASQRLLYIEAHYGDVIPDKNMKHSRSSSCVLLDLHKQTLAQRDEYYAESETLRRSSTPRPKWDRCADVVAGGTVRWTTLSASKTSDQLVEVLLNEITGSGGSDAAGAEYFDGMGMEEGVPKYLQYEGKVRNRRLGKRDCLLLIKDIWREKAAHDAEQEEGTKRVKLADFLHTYLERRFSLPQMVAEWAYNLNDACMRYSHDEAINMFASILNDEMDEVIYHNQLDGVTKLLGHLTKLDVENGNPGTLNKLEFQEALGQYFPDKSQEDVIVLLGAAEKELEAKDIDDLEYKNLFMEDDEGKTGPFLMELKKQWKLERHAYIDDIKAEMEGVTKVSVEDLKKAITTTDPEIDHDDMNKYLFWAFKVDTQEALEEVEPCDLAPLIVRLKNGDLKRIGKKPSP</sequence>
<accession>A0AAD9UH94</accession>
<dbReference type="InterPro" id="IPR032755">
    <property type="entry name" value="TSNAXIP1_N"/>
</dbReference>
<dbReference type="Proteomes" id="UP001209878">
    <property type="component" value="Unassembled WGS sequence"/>
</dbReference>
<keyword evidence="1 2" id="KW-0175">Coiled coil</keyword>
<evidence type="ECO:0000259" key="3">
    <source>
        <dbReference type="Pfam" id="PF15739"/>
    </source>
</evidence>
<organism evidence="4 5">
    <name type="scientific">Ridgeia piscesae</name>
    <name type="common">Tubeworm</name>
    <dbReference type="NCBI Taxonomy" id="27915"/>
    <lineage>
        <taxon>Eukaryota</taxon>
        <taxon>Metazoa</taxon>
        <taxon>Spiralia</taxon>
        <taxon>Lophotrochozoa</taxon>
        <taxon>Annelida</taxon>
        <taxon>Polychaeta</taxon>
        <taxon>Sedentaria</taxon>
        <taxon>Canalipalpata</taxon>
        <taxon>Sabellida</taxon>
        <taxon>Siboglinidae</taxon>
        <taxon>Ridgeia</taxon>
    </lineage>
</organism>
<dbReference type="PANTHER" id="PTHR16306:SF0">
    <property type="entry name" value="TRANSLIN-ASSOCIATED FACTOR X-INTERACTING PROTEIN 1"/>
    <property type="match status" value="1"/>
</dbReference>
<dbReference type="AlphaFoldDB" id="A0AAD9UH94"/>
<name>A0AAD9UH94_RIDPI</name>
<evidence type="ECO:0000256" key="1">
    <source>
        <dbReference type="ARBA" id="ARBA00023054"/>
    </source>
</evidence>
<reference evidence="4" key="1">
    <citation type="journal article" date="2023" name="Mol. Biol. Evol.">
        <title>Third-Generation Sequencing Reveals the Adaptive Role of the Epigenome in Three Deep-Sea Polychaetes.</title>
        <authorList>
            <person name="Perez M."/>
            <person name="Aroh O."/>
            <person name="Sun Y."/>
            <person name="Lan Y."/>
            <person name="Juniper S.K."/>
            <person name="Young C.R."/>
            <person name="Angers B."/>
            <person name="Qian P.Y."/>
        </authorList>
    </citation>
    <scope>NUCLEOTIDE SEQUENCE</scope>
    <source>
        <strain evidence="4">R07B-5</strain>
    </source>
</reference>
<evidence type="ECO:0000313" key="4">
    <source>
        <dbReference type="EMBL" id="KAK2189473.1"/>
    </source>
</evidence>
<feature type="coiled-coil region" evidence="2">
    <location>
        <begin position="171"/>
        <end position="230"/>
    </location>
</feature>
<proteinExistence type="predicted"/>
<protein>
    <recommendedName>
        <fullName evidence="3">Translin-associated factor X-interacting protein 1 N-terminal domain-containing protein</fullName>
    </recommendedName>
</protein>
<comment type="caution">
    <text evidence="4">The sequence shown here is derived from an EMBL/GenBank/DDBJ whole genome shotgun (WGS) entry which is preliminary data.</text>
</comment>
<dbReference type="PANTHER" id="PTHR16306">
    <property type="entry name" value="TRANSLIN-ASSOCIATED FACTOR X-INTERACTING PROTEIN 1"/>
    <property type="match status" value="1"/>
</dbReference>
<keyword evidence="5" id="KW-1185">Reference proteome</keyword>
<dbReference type="EMBL" id="JAODUO010000106">
    <property type="protein sequence ID" value="KAK2189473.1"/>
    <property type="molecule type" value="Genomic_DNA"/>
</dbReference>
<dbReference type="Pfam" id="PF15739">
    <property type="entry name" value="TSNAXIP1_N"/>
    <property type="match status" value="1"/>
</dbReference>
<gene>
    <name evidence="4" type="ORF">NP493_106g07058</name>
</gene>
<evidence type="ECO:0000313" key="5">
    <source>
        <dbReference type="Proteomes" id="UP001209878"/>
    </source>
</evidence>
<dbReference type="GO" id="GO:0005737">
    <property type="term" value="C:cytoplasm"/>
    <property type="evidence" value="ECO:0007669"/>
    <property type="project" value="TreeGrafter"/>
</dbReference>
<feature type="domain" description="Translin-associated factor X-interacting protein 1 N-terminal" evidence="3">
    <location>
        <begin position="89"/>
        <end position="200"/>
    </location>
</feature>
<evidence type="ECO:0000256" key="2">
    <source>
        <dbReference type="SAM" id="Coils"/>
    </source>
</evidence>